<dbReference type="EMBL" id="LR881104">
    <property type="protein sequence ID" value="CAD5236117.1"/>
    <property type="molecule type" value="Genomic_DNA"/>
</dbReference>
<reference evidence="1 2" key="1">
    <citation type="submission" date="2020-09" db="EMBL/GenBank/DDBJ databases">
        <authorList>
            <person name="Jameson E."/>
        </authorList>
    </citation>
    <scope>NUCLEOTIDE SEQUENCE [LARGE SCALE GENOMIC DNA]</scope>
</reference>
<accession>A0A7R8MJK2</accession>
<evidence type="ECO:0000313" key="1">
    <source>
        <dbReference type="EMBL" id="CAD5236117.1"/>
    </source>
</evidence>
<organism evidence="1 2">
    <name type="scientific">Klebsiella phage vB_KvM-Eowyn</name>
    <dbReference type="NCBI Taxonomy" id="2762819"/>
    <lineage>
        <taxon>Viruses</taxon>
        <taxon>Duplodnaviria</taxon>
        <taxon>Heunggongvirae</taxon>
        <taxon>Uroviricota</taxon>
        <taxon>Caudoviricetes</taxon>
        <taxon>Chimalliviridae</taxon>
        <taxon>Eowynvirus</taxon>
        <taxon>Eowynvirus eowyn</taxon>
    </lineage>
</organism>
<sequence length="454" mass="50366">MAYNDTALQADIKRVIHSNSQVYSTYTIEIHCGTSTTVITPLKLLSIDTLHDYEKGFAEEKQIEVILVENDYQSYIFPNRDNLKITIIRSPIGVVSDSKNYNGVNTAKTYRATLVDPSPARTNEGKGFASAQGDYSSQMMISVKFQLIDLAVEQMMLTSTGGIFRNSTPGNTLKALLTTLSQGLKLDDADAVKGVNMVDADNIKQRTHLLVDQGTKLYDLADHIHQNCGGIYNTGVSCYYHANYWHVFPPYDVTRINKSTKTMTIMLVRTPELPDSDNTYLQDGNTLYVVSNGATLHIDQVDHQAVNSGNGVRYARATDLFDNFIDTTKQAMTTSTANVLNAFITNKRDSGLSNAPFSKNRVTDNDCLELSKLSQRQGQQIQVQWDKADPSLIIPGMPVKVLYESERLVYQLVGTILNVQSQVRMNQPGMTTTRYVTGVSMTLFVTVDKTSTAA</sequence>
<evidence type="ECO:0000313" key="2">
    <source>
        <dbReference type="Proteomes" id="UP000596247"/>
    </source>
</evidence>
<proteinExistence type="predicted"/>
<keyword evidence="2" id="KW-1185">Reference proteome</keyword>
<dbReference type="Proteomes" id="UP000596247">
    <property type="component" value="Chromosome"/>
</dbReference>
<protein>
    <submittedName>
        <fullName evidence="1">Virion structural protein</fullName>
    </submittedName>
</protein>
<gene>
    <name evidence="1" type="ORF">LLCLJKAH_00128</name>
</gene>
<name>A0A7R8MJK2_9CAUD</name>